<keyword evidence="3" id="KW-0276">Fatty acid metabolism</keyword>
<dbReference type="InterPro" id="IPR014043">
    <property type="entry name" value="Acyl_transferase_dom"/>
</dbReference>
<dbReference type="PANTHER" id="PTHR43775:SF7">
    <property type="entry name" value="FATTY ACID SYNTHASE"/>
    <property type="match status" value="1"/>
</dbReference>
<dbReference type="SMART" id="SM00827">
    <property type="entry name" value="PKS_AT"/>
    <property type="match status" value="1"/>
</dbReference>
<dbReference type="SUPFAM" id="SSF55048">
    <property type="entry name" value="Probable ACP-binding domain of malonyl-CoA ACP transacylase"/>
    <property type="match status" value="1"/>
</dbReference>
<evidence type="ECO:0000256" key="9">
    <source>
        <dbReference type="PROSITE-ProRule" id="PRU01363"/>
    </source>
</evidence>
<evidence type="ECO:0000313" key="11">
    <source>
        <dbReference type="Proteomes" id="UP000887565"/>
    </source>
</evidence>
<dbReference type="Gene3D" id="3.40.366.10">
    <property type="entry name" value="Malonyl-Coenzyme A Acyl Carrier Protein, domain 2"/>
    <property type="match status" value="1"/>
</dbReference>
<evidence type="ECO:0000256" key="1">
    <source>
        <dbReference type="ARBA" id="ARBA00022450"/>
    </source>
</evidence>
<dbReference type="GO" id="GO:0006633">
    <property type="term" value="P:fatty acid biosynthetic process"/>
    <property type="evidence" value="ECO:0007669"/>
    <property type="project" value="UniProtKB-KW"/>
</dbReference>
<evidence type="ECO:0000313" key="12">
    <source>
        <dbReference type="WBParaSite" id="nRc.2.0.1.t03098-RA"/>
    </source>
</evidence>
<name>A0A915HMA7_ROMCU</name>
<dbReference type="InterPro" id="IPR001227">
    <property type="entry name" value="Ac_transferase_dom_sf"/>
</dbReference>
<keyword evidence="11" id="KW-1185">Reference proteome</keyword>
<evidence type="ECO:0000256" key="6">
    <source>
        <dbReference type="ARBA" id="ARBA00023098"/>
    </source>
</evidence>
<feature type="domain" description="PKS/mFAS DH" evidence="10">
    <location>
        <begin position="341"/>
        <end position="622"/>
    </location>
</feature>
<sequence>MGSQWAGMGRELMCIDIFRESVLACSRAIEPFGISPLKLITEGTDEDFKDNTLHCFLGICAIQIGLTDLLRHLGLQEDGIIGHSTGEMASSYADGCTTREETMLIAYYRGKTILGAKFPPGAMAAIGLSWEQTLKRLPPAVFPACHNAPDSVTVSGDATKVAEFVKQMQQEGVFVKTVNSSGIAFHSPCMQIIAHEMREYLAKLLPNPKLRSKKWVSSSVPDDKLTTDLAKYSSADYHVNNMVSSVLFYSALRKLPENAIVIEVAPHCLLQAILKRGMPGGCQTFGLMSAKSTNNVEYLLQSLGKIYQAGANLNVQKLYPRASYPVPRGTPMLGPLLDWDHSQTWDVFTGPMKTLNCVCSYTIDPFSNESKDQYVLDHLIDGRVLYPFTGYLVLAWKALCKLRGLDWQKTPITIENVTCFRATIISKPIKLDVCVTLANGYFEILEEDSITCTGYIHLSEDANKKPFFYEHINEYPEVPEDDGIRLVTSDLYKEFQLRGYEYGPHFRGVLEAKNTGTSAELAWTGNWATFIDTLLQTNLIYEKGDTLKVPVRLRYLRIDPARQAEAVQEKDGKTFILARNHFPTLGCVGGGVEACDLACQSVPKRSQNQNVTLERIYYTPYFDQHCLDDFPDLRKDLHTYNDFCRQLAVEGIRKMIKSGDGLDNCKTVFEKIAQINEK</sequence>
<keyword evidence="4" id="KW-0521">NADP</keyword>
<feature type="region of interest" description="C-terminal hotdog fold" evidence="9">
    <location>
        <begin position="483"/>
        <end position="622"/>
    </location>
</feature>
<dbReference type="InterPro" id="IPR050091">
    <property type="entry name" value="PKS_NRPS_Biosynth_Enz"/>
</dbReference>
<dbReference type="SUPFAM" id="SSF52151">
    <property type="entry name" value="FabD/lysophospholipase-like"/>
    <property type="match status" value="1"/>
</dbReference>
<evidence type="ECO:0000256" key="3">
    <source>
        <dbReference type="ARBA" id="ARBA00022832"/>
    </source>
</evidence>
<evidence type="ECO:0000256" key="4">
    <source>
        <dbReference type="ARBA" id="ARBA00022857"/>
    </source>
</evidence>
<dbReference type="Pfam" id="PF00698">
    <property type="entry name" value="Acyl_transf_1"/>
    <property type="match status" value="1"/>
</dbReference>
<evidence type="ECO:0000256" key="8">
    <source>
        <dbReference type="ARBA" id="ARBA00023268"/>
    </source>
</evidence>
<organism evidence="11 12">
    <name type="scientific">Romanomermis culicivorax</name>
    <name type="common">Nematode worm</name>
    <dbReference type="NCBI Taxonomy" id="13658"/>
    <lineage>
        <taxon>Eukaryota</taxon>
        <taxon>Metazoa</taxon>
        <taxon>Ecdysozoa</taxon>
        <taxon>Nematoda</taxon>
        <taxon>Enoplea</taxon>
        <taxon>Dorylaimia</taxon>
        <taxon>Mermithida</taxon>
        <taxon>Mermithoidea</taxon>
        <taxon>Mermithidae</taxon>
        <taxon>Romanomermis</taxon>
    </lineage>
</organism>
<dbReference type="GO" id="GO:0004312">
    <property type="term" value="F:fatty acid synthase activity"/>
    <property type="evidence" value="ECO:0007669"/>
    <property type="project" value="TreeGrafter"/>
</dbReference>
<keyword evidence="6" id="KW-0443">Lipid metabolism</keyword>
<protein>
    <submittedName>
        <fullName evidence="12">Malonyl-CoA:ACP transacylase (MAT) domain-containing protein</fullName>
    </submittedName>
</protein>
<dbReference type="OMA" id="CEQSANT"/>
<proteinExistence type="predicted"/>
<feature type="region of interest" description="N-terminal hotdog fold" evidence="9">
    <location>
        <begin position="341"/>
        <end position="469"/>
    </location>
</feature>
<dbReference type="GO" id="GO:0016491">
    <property type="term" value="F:oxidoreductase activity"/>
    <property type="evidence" value="ECO:0007669"/>
    <property type="project" value="UniProtKB-KW"/>
</dbReference>
<dbReference type="Gene3D" id="3.10.129.110">
    <property type="entry name" value="Polyketide synthase dehydratase"/>
    <property type="match status" value="1"/>
</dbReference>
<feature type="active site" description="Proton acceptor; for dehydratase activity" evidence="9">
    <location>
        <position position="378"/>
    </location>
</feature>
<dbReference type="InterPro" id="IPR042104">
    <property type="entry name" value="PKS_dehydratase_sf"/>
</dbReference>
<evidence type="ECO:0000256" key="7">
    <source>
        <dbReference type="ARBA" id="ARBA00023160"/>
    </source>
</evidence>
<dbReference type="PANTHER" id="PTHR43775">
    <property type="entry name" value="FATTY ACID SYNTHASE"/>
    <property type="match status" value="1"/>
</dbReference>
<dbReference type="PROSITE" id="PS52019">
    <property type="entry name" value="PKS_MFAS_DH"/>
    <property type="match status" value="1"/>
</dbReference>
<dbReference type="Proteomes" id="UP000887565">
    <property type="component" value="Unplaced"/>
</dbReference>
<reference evidence="12" key="1">
    <citation type="submission" date="2022-11" db="UniProtKB">
        <authorList>
            <consortium name="WormBaseParasite"/>
        </authorList>
    </citation>
    <scope>IDENTIFICATION</scope>
</reference>
<keyword evidence="8" id="KW-0511">Multifunctional enzyme</keyword>
<feature type="active site" description="Proton donor; for dehydratase activity" evidence="9">
    <location>
        <position position="532"/>
    </location>
</feature>
<accession>A0A915HMA7</accession>
<dbReference type="WBParaSite" id="nRc.2.0.1.t03098-RA">
    <property type="protein sequence ID" value="nRc.2.0.1.t03098-RA"/>
    <property type="gene ID" value="nRc.2.0.1.g03098"/>
</dbReference>
<evidence type="ECO:0000256" key="5">
    <source>
        <dbReference type="ARBA" id="ARBA00023002"/>
    </source>
</evidence>
<keyword evidence="2" id="KW-0444">Lipid biosynthesis</keyword>
<dbReference type="AlphaFoldDB" id="A0A915HMA7"/>
<keyword evidence="7" id="KW-0275">Fatty acid biosynthesis</keyword>
<dbReference type="InterPro" id="IPR016035">
    <property type="entry name" value="Acyl_Trfase/lysoPLipase"/>
</dbReference>
<dbReference type="InterPro" id="IPR016036">
    <property type="entry name" value="Malonyl_transacylase_ACP-bd"/>
</dbReference>
<keyword evidence="1" id="KW-0596">Phosphopantetheine</keyword>
<keyword evidence="5" id="KW-0560">Oxidoreductase</keyword>
<evidence type="ECO:0000256" key="2">
    <source>
        <dbReference type="ARBA" id="ARBA00022516"/>
    </source>
</evidence>
<dbReference type="InterPro" id="IPR049900">
    <property type="entry name" value="PKS_mFAS_DH"/>
</dbReference>
<evidence type="ECO:0000259" key="10">
    <source>
        <dbReference type="PROSITE" id="PS52019"/>
    </source>
</evidence>